<protein>
    <submittedName>
        <fullName evidence="2">Uncharacterized protein</fullName>
    </submittedName>
</protein>
<dbReference type="EMBL" id="SDRB02007148">
    <property type="protein sequence ID" value="THG11622.1"/>
    <property type="molecule type" value="Genomic_DNA"/>
</dbReference>
<dbReference type="Proteomes" id="UP000306102">
    <property type="component" value="Unassembled WGS sequence"/>
</dbReference>
<name>A0A4S4E6I0_CAMSN</name>
<feature type="region of interest" description="Disordered" evidence="1">
    <location>
        <begin position="1"/>
        <end position="57"/>
    </location>
</feature>
<comment type="caution">
    <text evidence="2">The sequence shown here is derived from an EMBL/GenBank/DDBJ whole genome shotgun (WGS) entry which is preliminary data.</text>
</comment>
<evidence type="ECO:0000256" key="1">
    <source>
        <dbReference type="SAM" id="MobiDB-lite"/>
    </source>
</evidence>
<keyword evidence="3" id="KW-1185">Reference proteome</keyword>
<reference evidence="2 3" key="1">
    <citation type="journal article" date="2018" name="Proc. Natl. Acad. Sci. U.S.A.">
        <title>Draft genome sequence of Camellia sinensis var. sinensis provides insights into the evolution of the tea genome and tea quality.</title>
        <authorList>
            <person name="Wei C."/>
            <person name="Yang H."/>
            <person name="Wang S."/>
            <person name="Zhao J."/>
            <person name="Liu C."/>
            <person name="Gao L."/>
            <person name="Xia E."/>
            <person name="Lu Y."/>
            <person name="Tai Y."/>
            <person name="She G."/>
            <person name="Sun J."/>
            <person name="Cao H."/>
            <person name="Tong W."/>
            <person name="Gao Q."/>
            <person name="Li Y."/>
            <person name="Deng W."/>
            <person name="Jiang X."/>
            <person name="Wang W."/>
            <person name="Chen Q."/>
            <person name="Zhang S."/>
            <person name="Li H."/>
            <person name="Wu J."/>
            <person name="Wang P."/>
            <person name="Li P."/>
            <person name="Shi C."/>
            <person name="Zheng F."/>
            <person name="Jian J."/>
            <person name="Huang B."/>
            <person name="Shan D."/>
            <person name="Shi M."/>
            <person name="Fang C."/>
            <person name="Yue Y."/>
            <person name="Li F."/>
            <person name="Li D."/>
            <person name="Wei S."/>
            <person name="Han B."/>
            <person name="Jiang C."/>
            <person name="Yin Y."/>
            <person name="Xia T."/>
            <person name="Zhang Z."/>
            <person name="Bennetzen J.L."/>
            <person name="Zhao S."/>
            <person name="Wan X."/>
        </authorList>
    </citation>
    <scope>NUCLEOTIDE SEQUENCE [LARGE SCALE GENOMIC DNA]</scope>
    <source>
        <strain evidence="3">cv. Shuchazao</strain>
        <tissue evidence="2">Leaf</tissue>
    </source>
</reference>
<proteinExistence type="predicted"/>
<evidence type="ECO:0000313" key="3">
    <source>
        <dbReference type="Proteomes" id="UP000306102"/>
    </source>
</evidence>
<sequence>MHILKTDPGSVVPSSGQNAPVDPDNSVNSDQSGPDVAEAGLTTMGESKTRSDTLGLPVGVDASVQPSICQVGSSDNKNICSYNKGPVALIACNEDICGHSDEKFMRLEIHSKEKDHNPSPNYSEAYLRNFHLSK</sequence>
<accession>A0A4S4E6I0</accession>
<evidence type="ECO:0000313" key="2">
    <source>
        <dbReference type="EMBL" id="THG11622.1"/>
    </source>
</evidence>
<organism evidence="2 3">
    <name type="scientific">Camellia sinensis var. sinensis</name>
    <name type="common">China tea</name>
    <dbReference type="NCBI Taxonomy" id="542762"/>
    <lineage>
        <taxon>Eukaryota</taxon>
        <taxon>Viridiplantae</taxon>
        <taxon>Streptophyta</taxon>
        <taxon>Embryophyta</taxon>
        <taxon>Tracheophyta</taxon>
        <taxon>Spermatophyta</taxon>
        <taxon>Magnoliopsida</taxon>
        <taxon>eudicotyledons</taxon>
        <taxon>Gunneridae</taxon>
        <taxon>Pentapetalae</taxon>
        <taxon>asterids</taxon>
        <taxon>Ericales</taxon>
        <taxon>Theaceae</taxon>
        <taxon>Camellia</taxon>
    </lineage>
</organism>
<dbReference type="AlphaFoldDB" id="A0A4S4E6I0"/>
<gene>
    <name evidence="2" type="ORF">TEA_027965</name>
</gene>